<feature type="region of interest" description="Disordered" evidence="1">
    <location>
        <begin position="12"/>
        <end position="38"/>
    </location>
</feature>
<organism evidence="2 3">
    <name type="scientific">Alsobacter soli</name>
    <dbReference type="NCBI Taxonomy" id="2109933"/>
    <lineage>
        <taxon>Bacteria</taxon>
        <taxon>Pseudomonadati</taxon>
        <taxon>Pseudomonadota</taxon>
        <taxon>Alphaproteobacteria</taxon>
        <taxon>Hyphomicrobiales</taxon>
        <taxon>Alsobacteraceae</taxon>
        <taxon>Alsobacter</taxon>
    </lineage>
</organism>
<name>A0A2T1HW23_9HYPH</name>
<proteinExistence type="predicted"/>
<gene>
    <name evidence="2" type="ORF">SLNSH_07540</name>
</gene>
<evidence type="ECO:0000313" key="2">
    <source>
        <dbReference type="EMBL" id="PSC05820.1"/>
    </source>
</evidence>
<dbReference type="InterPro" id="IPR019632">
    <property type="entry name" value="DUF2497"/>
</dbReference>
<feature type="region of interest" description="Disordered" evidence="1">
    <location>
        <begin position="50"/>
        <end position="103"/>
    </location>
</feature>
<dbReference type="EMBL" id="PVZS01000006">
    <property type="protein sequence ID" value="PSC05820.1"/>
    <property type="molecule type" value="Genomic_DNA"/>
</dbReference>
<dbReference type="Proteomes" id="UP000239772">
    <property type="component" value="Unassembled WGS sequence"/>
</dbReference>
<dbReference type="OrthoDB" id="7189469at2"/>
<dbReference type="Pfam" id="PF10691">
    <property type="entry name" value="DUF2497"/>
    <property type="match status" value="1"/>
</dbReference>
<sequence length="175" mass="18530">MEEILASIRRIIADDQNEPAPAPAQVAAPADDAEDDDVLDLANAPQTWEEAAAEDDVEFREASEPLLVIPSKPAAPAAPEPPPAPVQPPPAPPAAPVIAPPPSDEALLAPAASATVASTFNMLSSAILTSQARTLEDLVKDMMRPMLKSWLDENLPGLVERLVKAEIERVTRGVR</sequence>
<evidence type="ECO:0000256" key="1">
    <source>
        <dbReference type="SAM" id="MobiDB-lite"/>
    </source>
</evidence>
<dbReference type="AlphaFoldDB" id="A0A2T1HW23"/>
<protein>
    <submittedName>
        <fullName evidence="2">DUF2497 domain-containing protein</fullName>
    </submittedName>
</protein>
<feature type="compositionally biased region" description="Pro residues" evidence="1">
    <location>
        <begin position="76"/>
        <end position="103"/>
    </location>
</feature>
<comment type="caution">
    <text evidence="2">The sequence shown here is derived from an EMBL/GenBank/DDBJ whole genome shotgun (WGS) entry which is preliminary data.</text>
</comment>
<evidence type="ECO:0000313" key="3">
    <source>
        <dbReference type="Proteomes" id="UP000239772"/>
    </source>
</evidence>
<keyword evidence="3" id="KW-1185">Reference proteome</keyword>
<reference evidence="3" key="1">
    <citation type="submission" date="2018-03" db="EMBL/GenBank/DDBJ databases">
        <authorList>
            <person name="Sun L."/>
            <person name="Liu H."/>
            <person name="Chen W."/>
            <person name="Huang K."/>
            <person name="Liu W."/>
            <person name="Gao X."/>
        </authorList>
    </citation>
    <scope>NUCLEOTIDE SEQUENCE [LARGE SCALE GENOMIC DNA]</scope>
    <source>
        <strain evidence="3">SH9</strain>
    </source>
</reference>
<accession>A0A2T1HW23</accession>